<accession>A0ABW2Z334</accession>
<keyword evidence="10" id="KW-1133">Transmembrane helix</keyword>
<dbReference type="Gene3D" id="3.30.565.10">
    <property type="entry name" value="Histidine kinase-like ATPase, C-terminal domain"/>
    <property type="match status" value="1"/>
</dbReference>
<dbReference type="RefSeq" id="WP_377100992.1">
    <property type="nucleotide sequence ID" value="NZ_JBHTHU010000010.1"/>
</dbReference>
<keyword evidence="8" id="KW-0902">Two-component regulatory system</keyword>
<organism evidence="13 14">
    <name type="scientific">Mucilaginibacter calamicampi</name>
    <dbReference type="NCBI Taxonomy" id="1302352"/>
    <lineage>
        <taxon>Bacteria</taxon>
        <taxon>Pseudomonadati</taxon>
        <taxon>Bacteroidota</taxon>
        <taxon>Sphingobacteriia</taxon>
        <taxon>Sphingobacteriales</taxon>
        <taxon>Sphingobacteriaceae</taxon>
        <taxon>Mucilaginibacter</taxon>
    </lineage>
</organism>
<dbReference type="PANTHER" id="PTHR24421">
    <property type="entry name" value="NITRATE/NITRITE SENSOR PROTEIN NARX-RELATED"/>
    <property type="match status" value="1"/>
</dbReference>
<dbReference type="InterPro" id="IPR005467">
    <property type="entry name" value="His_kinase_dom"/>
</dbReference>
<dbReference type="SMART" id="SM00028">
    <property type="entry name" value="TPR"/>
    <property type="match status" value="6"/>
</dbReference>
<evidence type="ECO:0000259" key="12">
    <source>
        <dbReference type="PROSITE" id="PS50109"/>
    </source>
</evidence>
<evidence type="ECO:0000256" key="1">
    <source>
        <dbReference type="ARBA" id="ARBA00000085"/>
    </source>
</evidence>
<dbReference type="Pfam" id="PF02518">
    <property type="entry name" value="HATPase_c"/>
    <property type="match status" value="1"/>
</dbReference>
<keyword evidence="14" id="KW-1185">Reference proteome</keyword>
<dbReference type="EC" id="2.7.13.3" evidence="2"/>
<evidence type="ECO:0000256" key="4">
    <source>
        <dbReference type="ARBA" id="ARBA00022679"/>
    </source>
</evidence>
<reference evidence="14" key="1">
    <citation type="journal article" date="2019" name="Int. J. Syst. Evol. Microbiol.">
        <title>The Global Catalogue of Microorganisms (GCM) 10K type strain sequencing project: providing services to taxonomists for standard genome sequencing and annotation.</title>
        <authorList>
            <consortium name="The Broad Institute Genomics Platform"/>
            <consortium name="The Broad Institute Genome Sequencing Center for Infectious Disease"/>
            <person name="Wu L."/>
            <person name="Ma J."/>
        </authorList>
    </citation>
    <scope>NUCLEOTIDE SEQUENCE [LARGE SCALE GENOMIC DNA]</scope>
    <source>
        <strain evidence="14">CCUG 63418</strain>
    </source>
</reference>
<evidence type="ECO:0000313" key="13">
    <source>
        <dbReference type="EMBL" id="MFD0751115.1"/>
    </source>
</evidence>
<dbReference type="Pfam" id="PF13424">
    <property type="entry name" value="TPR_12"/>
    <property type="match status" value="1"/>
</dbReference>
<evidence type="ECO:0000313" key="14">
    <source>
        <dbReference type="Proteomes" id="UP001596958"/>
    </source>
</evidence>
<keyword evidence="7" id="KW-0067">ATP-binding</keyword>
<dbReference type="EMBL" id="JBHTHU010000010">
    <property type="protein sequence ID" value="MFD0751115.1"/>
    <property type="molecule type" value="Genomic_DNA"/>
</dbReference>
<dbReference type="SUPFAM" id="SSF55874">
    <property type="entry name" value="ATPase domain of HSP90 chaperone/DNA topoisomerase II/histidine kinase"/>
    <property type="match status" value="1"/>
</dbReference>
<evidence type="ECO:0000256" key="11">
    <source>
        <dbReference type="SAM" id="SignalP"/>
    </source>
</evidence>
<feature type="chain" id="PRO_5045536222" description="histidine kinase" evidence="11">
    <location>
        <begin position="20"/>
        <end position="597"/>
    </location>
</feature>
<dbReference type="InterPro" id="IPR011990">
    <property type="entry name" value="TPR-like_helical_dom_sf"/>
</dbReference>
<proteinExistence type="predicted"/>
<keyword evidence="11" id="KW-0732">Signal</keyword>
<dbReference type="InterPro" id="IPR003594">
    <property type="entry name" value="HATPase_dom"/>
</dbReference>
<evidence type="ECO:0000256" key="7">
    <source>
        <dbReference type="ARBA" id="ARBA00022840"/>
    </source>
</evidence>
<dbReference type="SUPFAM" id="SSF48452">
    <property type="entry name" value="TPR-like"/>
    <property type="match status" value="2"/>
</dbReference>
<comment type="catalytic activity">
    <reaction evidence="1">
        <text>ATP + protein L-histidine = ADP + protein N-phospho-L-histidine.</text>
        <dbReference type="EC" id="2.7.13.3"/>
    </reaction>
</comment>
<keyword evidence="4" id="KW-0808">Transferase</keyword>
<feature type="signal peptide" evidence="11">
    <location>
        <begin position="1"/>
        <end position="19"/>
    </location>
</feature>
<dbReference type="InterPro" id="IPR011712">
    <property type="entry name" value="Sig_transdc_His_kin_sub3_dim/P"/>
</dbReference>
<feature type="domain" description="Histidine kinase" evidence="12">
    <location>
        <begin position="509"/>
        <end position="597"/>
    </location>
</feature>
<sequence length="597" mass="66923">MRKIVFILLFVALAIGAHAQNHIDKLSTALKKYPDSLELKLQLAKAHAQASNIDTATTLFTEVINTAGQKGNNKAYIQSQISLGRLYADKGANVAALNHYHLAQTMAEKIGDKTLLAHVFKNIGALYVGWKKFDEALSNYDSAEKLAALVNEAELLADCQNNKGIVYEQRLQYDKALVAYKNALAVYTQKNIASKISMVLSNLAIIYKFKKDYKASMDYNLKALALSVKLNDKWIMAATYNNIGALYSEMDDYKNAIAWCQKSIDLAKEINALEIVETAYDSMAVAAAKAGDYKNAYKYQQQFAEHKDKFINLESTKQLSELSVKYETEKKQKLIQQQQFELQRRNMTIMVIAIVFVAMLAIGFQFYTRNKLKQRAALQQAEIEHQARATKGIIEAEEKERKRIASELHDGVGQLFSAVKLNLSGLLDRAQLTDEGMITLGNKTLDMVDESCREVRLIAHQMMPGSVLKFGLYTAINDFIDKIDSHNLKINLQGVNMETRLNNDVETVLYRIVQECVNNVIKHARASKLDIILTRQGNQLRVTIEDNGRGFNTTDKSHFEGMGLKNIQSRVAYLHGRVDIASAEGKGTMIGIEVPIG</sequence>
<feature type="repeat" description="TPR" evidence="9">
    <location>
        <begin position="237"/>
        <end position="270"/>
    </location>
</feature>
<evidence type="ECO:0000256" key="5">
    <source>
        <dbReference type="ARBA" id="ARBA00022741"/>
    </source>
</evidence>
<feature type="transmembrane region" description="Helical" evidence="10">
    <location>
        <begin position="347"/>
        <end position="367"/>
    </location>
</feature>
<comment type="caution">
    <text evidence="13">The sequence shown here is derived from an EMBL/GenBank/DDBJ whole genome shotgun (WGS) entry which is preliminary data.</text>
</comment>
<dbReference type="InterPro" id="IPR036890">
    <property type="entry name" value="HATPase_C_sf"/>
</dbReference>
<dbReference type="CDD" id="cd16917">
    <property type="entry name" value="HATPase_UhpB-NarQ-NarX-like"/>
    <property type="match status" value="1"/>
</dbReference>
<dbReference type="Gene3D" id="1.20.5.1930">
    <property type="match status" value="1"/>
</dbReference>
<evidence type="ECO:0000256" key="6">
    <source>
        <dbReference type="ARBA" id="ARBA00022777"/>
    </source>
</evidence>
<keyword evidence="6" id="KW-0418">Kinase</keyword>
<dbReference type="Gene3D" id="1.25.40.10">
    <property type="entry name" value="Tetratricopeptide repeat domain"/>
    <property type="match status" value="2"/>
</dbReference>
<keyword evidence="10" id="KW-0812">Transmembrane</keyword>
<name>A0ABW2Z334_9SPHI</name>
<evidence type="ECO:0000256" key="2">
    <source>
        <dbReference type="ARBA" id="ARBA00012438"/>
    </source>
</evidence>
<evidence type="ECO:0000256" key="9">
    <source>
        <dbReference type="PROSITE-ProRule" id="PRU00339"/>
    </source>
</evidence>
<evidence type="ECO:0000256" key="3">
    <source>
        <dbReference type="ARBA" id="ARBA00022553"/>
    </source>
</evidence>
<keyword evidence="9" id="KW-0802">TPR repeat</keyword>
<dbReference type="SMART" id="SM00387">
    <property type="entry name" value="HATPase_c"/>
    <property type="match status" value="1"/>
</dbReference>
<dbReference type="Pfam" id="PF07730">
    <property type="entry name" value="HisKA_3"/>
    <property type="match status" value="1"/>
</dbReference>
<gene>
    <name evidence="13" type="ORF">ACFQZS_13250</name>
</gene>
<dbReference type="PROSITE" id="PS50109">
    <property type="entry name" value="HIS_KIN"/>
    <property type="match status" value="1"/>
</dbReference>
<keyword evidence="3" id="KW-0597">Phosphoprotein</keyword>
<dbReference type="InterPro" id="IPR050482">
    <property type="entry name" value="Sensor_HK_TwoCompSys"/>
</dbReference>
<dbReference type="Proteomes" id="UP001596958">
    <property type="component" value="Unassembled WGS sequence"/>
</dbReference>
<evidence type="ECO:0000256" key="10">
    <source>
        <dbReference type="SAM" id="Phobius"/>
    </source>
</evidence>
<keyword evidence="5" id="KW-0547">Nucleotide-binding</keyword>
<dbReference type="InterPro" id="IPR019734">
    <property type="entry name" value="TPR_rpt"/>
</dbReference>
<evidence type="ECO:0000256" key="8">
    <source>
        <dbReference type="ARBA" id="ARBA00023012"/>
    </source>
</evidence>
<dbReference type="PROSITE" id="PS50005">
    <property type="entry name" value="TPR"/>
    <property type="match status" value="1"/>
</dbReference>
<dbReference type="PANTHER" id="PTHR24421:SF10">
    <property type="entry name" value="NITRATE_NITRITE SENSOR PROTEIN NARQ"/>
    <property type="match status" value="1"/>
</dbReference>
<protein>
    <recommendedName>
        <fullName evidence="2">histidine kinase</fullName>
        <ecNumber evidence="2">2.7.13.3</ecNumber>
    </recommendedName>
</protein>
<keyword evidence="10" id="KW-0472">Membrane</keyword>